<dbReference type="InterPro" id="IPR000917">
    <property type="entry name" value="Sulfatase_N"/>
</dbReference>
<sequence>PIGAGRKDLFLRGDRGRYRWAPRFFAKLGWATAWLSSNTMMMAMNSNLNGGFSANFKHFETEKYIKDPQHPSRTAATPEIIADIRRIMKVERGSVFMALLIMDTHRPYHFADGSCDIDPKDPEKNFRNQVKSIEYFDTFFPEIVKPFIKEGSITDVIITSDHGELFGPVYWSHDSTTEHLIFDEKLHEIPFIAGQVT</sequence>
<comment type="caution">
    <text evidence="2">The sequence shown here is derived from an EMBL/GenBank/DDBJ whole genome shotgun (WGS) entry which is preliminary data.</text>
</comment>
<feature type="non-terminal residue" evidence="2">
    <location>
        <position position="1"/>
    </location>
</feature>
<proteinExistence type="predicted"/>
<gene>
    <name evidence="2" type="ORF">LCGC14_0497580</name>
</gene>
<feature type="domain" description="Sulfatase N-terminal" evidence="1">
    <location>
        <begin position="27"/>
        <end position="192"/>
    </location>
</feature>
<name>A0A0F9S4W0_9ZZZZ</name>
<dbReference type="SUPFAM" id="SSF53649">
    <property type="entry name" value="Alkaline phosphatase-like"/>
    <property type="match status" value="1"/>
</dbReference>
<protein>
    <recommendedName>
        <fullName evidence="1">Sulfatase N-terminal domain-containing protein</fullName>
    </recommendedName>
</protein>
<accession>A0A0F9S4W0</accession>
<evidence type="ECO:0000313" key="2">
    <source>
        <dbReference type="EMBL" id="KKN63880.1"/>
    </source>
</evidence>
<dbReference type="InterPro" id="IPR017850">
    <property type="entry name" value="Alkaline_phosphatase_core_sf"/>
</dbReference>
<reference evidence="2" key="1">
    <citation type="journal article" date="2015" name="Nature">
        <title>Complex archaea that bridge the gap between prokaryotes and eukaryotes.</title>
        <authorList>
            <person name="Spang A."/>
            <person name="Saw J.H."/>
            <person name="Jorgensen S.L."/>
            <person name="Zaremba-Niedzwiedzka K."/>
            <person name="Martijn J."/>
            <person name="Lind A.E."/>
            <person name="van Eijk R."/>
            <person name="Schleper C."/>
            <person name="Guy L."/>
            <person name="Ettema T.J."/>
        </authorList>
    </citation>
    <scope>NUCLEOTIDE SEQUENCE</scope>
</reference>
<organism evidence="2">
    <name type="scientific">marine sediment metagenome</name>
    <dbReference type="NCBI Taxonomy" id="412755"/>
    <lineage>
        <taxon>unclassified sequences</taxon>
        <taxon>metagenomes</taxon>
        <taxon>ecological metagenomes</taxon>
    </lineage>
</organism>
<dbReference type="EMBL" id="LAZR01000576">
    <property type="protein sequence ID" value="KKN63880.1"/>
    <property type="molecule type" value="Genomic_DNA"/>
</dbReference>
<dbReference type="Gene3D" id="3.40.720.10">
    <property type="entry name" value="Alkaline Phosphatase, subunit A"/>
    <property type="match status" value="1"/>
</dbReference>
<dbReference type="AlphaFoldDB" id="A0A0F9S4W0"/>
<dbReference type="Pfam" id="PF00884">
    <property type="entry name" value="Sulfatase"/>
    <property type="match status" value="1"/>
</dbReference>
<evidence type="ECO:0000259" key="1">
    <source>
        <dbReference type="Pfam" id="PF00884"/>
    </source>
</evidence>